<dbReference type="AlphaFoldDB" id="A0A8S3ZRQ5"/>
<feature type="region of interest" description="Disordered" evidence="1">
    <location>
        <begin position="208"/>
        <end position="237"/>
    </location>
</feature>
<accession>A0A8S3ZRQ5</accession>
<evidence type="ECO:0000313" key="2">
    <source>
        <dbReference type="EMBL" id="CAG5130292.1"/>
    </source>
</evidence>
<comment type="caution">
    <text evidence="2">The sequence shown here is derived from an EMBL/GenBank/DDBJ whole genome shotgun (WGS) entry which is preliminary data.</text>
</comment>
<sequence length="318" mass="34822">MVASGTNTAAENSAELNNRDTSPQQEEAEDTPNNFEAIWQNMVASGTNAAPENSADSDTPDFLNRSGLNGIRQLIDDLDAQLPCNDDASLNPGDVQNNVSVSNSLRNRTASPNSHRGERRRARRRIHNQNPGQFRAETFVRNTSPSRQNRQYHGTTQHIPPLRFSSALSESPPSTSPSVEYPSARFVDGLFGPTRQLGPFPNPYFRGYGTEDDPYELSPASGISEQPSSPLAFDGTGNLLSDEEIARQLQQEEWEAAGNYGSSRHLSRQPRGGGGFNSFHLPHRRGRASELSPLRLSRSWAGSRGGQSSSRDNSGHHL</sequence>
<feature type="region of interest" description="Disordered" evidence="1">
    <location>
        <begin position="258"/>
        <end position="318"/>
    </location>
</feature>
<dbReference type="EMBL" id="CAJHNH020003946">
    <property type="protein sequence ID" value="CAG5130292.1"/>
    <property type="molecule type" value="Genomic_DNA"/>
</dbReference>
<feature type="compositionally biased region" description="Low complexity" evidence="1">
    <location>
        <begin position="165"/>
        <end position="180"/>
    </location>
</feature>
<gene>
    <name evidence="2" type="ORF">CUNI_LOCUS15850</name>
</gene>
<keyword evidence="3" id="KW-1185">Reference proteome</keyword>
<name>A0A8S3ZRQ5_9EUPU</name>
<evidence type="ECO:0000256" key="1">
    <source>
        <dbReference type="SAM" id="MobiDB-lite"/>
    </source>
</evidence>
<proteinExistence type="predicted"/>
<feature type="compositionally biased region" description="Low complexity" evidence="1">
    <location>
        <begin position="95"/>
        <end position="104"/>
    </location>
</feature>
<dbReference type="Proteomes" id="UP000678393">
    <property type="component" value="Unassembled WGS sequence"/>
</dbReference>
<reference evidence="2" key="1">
    <citation type="submission" date="2021-04" db="EMBL/GenBank/DDBJ databases">
        <authorList>
            <consortium name="Molecular Ecology Group"/>
        </authorList>
    </citation>
    <scope>NUCLEOTIDE SEQUENCE</scope>
</reference>
<feature type="compositionally biased region" description="Polar residues" evidence="1">
    <location>
        <begin position="1"/>
        <end position="25"/>
    </location>
</feature>
<organism evidence="2 3">
    <name type="scientific">Candidula unifasciata</name>
    <dbReference type="NCBI Taxonomy" id="100452"/>
    <lineage>
        <taxon>Eukaryota</taxon>
        <taxon>Metazoa</taxon>
        <taxon>Spiralia</taxon>
        <taxon>Lophotrochozoa</taxon>
        <taxon>Mollusca</taxon>
        <taxon>Gastropoda</taxon>
        <taxon>Heterobranchia</taxon>
        <taxon>Euthyneura</taxon>
        <taxon>Panpulmonata</taxon>
        <taxon>Eupulmonata</taxon>
        <taxon>Stylommatophora</taxon>
        <taxon>Helicina</taxon>
        <taxon>Helicoidea</taxon>
        <taxon>Geomitridae</taxon>
        <taxon>Candidula</taxon>
    </lineage>
</organism>
<feature type="region of interest" description="Disordered" evidence="1">
    <location>
        <begin position="1"/>
        <end position="64"/>
    </location>
</feature>
<feature type="compositionally biased region" description="Polar residues" evidence="1">
    <location>
        <begin position="105"/>
        <end position="114"/>
    </location>
</feature>
<protein>
    <submittedName>
        <fullName evidence="2">Uncharacterized protein</fullName>
    </submittedName>
</protein>
<feature type="compositionally biased region" description="Polar residues" evidence="1">
    <location>
        <begin position="42"/>
        <end position="57"/>
    </location>
</feature>
<evidence type="ECO:0000313" key="3">
    <source>
        <dbReference type="Proteomes" id="UP000678393"/>
    </source>
</evidence>
<feature type="compositionally biased region" description="Basic residues" evidence="1">
    <location>
        <begin position="117"/>
        <end position="127"/>
    </location>
</feature>
<feature type="compositionally biased region" description="Polar residues" evidence="1">
    <location>
        <begin position="140"/>
        <end position="158"/>
    </location>
</feature>
<feature type="non-terminal residue" evidence="2">
    <location>
        <position position="318"/>
    </location>
</feature>
<feature type="region of interest" description="Disordered" evidence="1">
    <location>
        <begin position="85"/>
        <end position="180"/>
    </location>
</feature>